<dbReference type="eggNOG" id="KOG3105">
    <property type="taxonomic scope" value="Eukaryota"/>
</dbReference>
<keyword evidence="3" id="KW-1185">Reference proteome</keyword>
<accession>A0A0D9R1T8</accession>
<dbReference type="PANTHER" id="PTHR19303:SF26">
    <property type="entry name" value="TIGGER TRANSPOSABLE ELEMENT-DERIVED PROTEIN 1"/>
    <property type="match status" value="1"/>
</dbReference>
<evidence type="ECO:0000313" key="3">
    <source>
        <dbReference type="Proteomes" id="UP000029965"/>
    </source>
</evidence>
<dbReference type="Ensembl" id="ENSCSAT00000004321.1">
    <property type="protein sequence ID" value="ENSCSAP00000002577.1"/>
    <property type="gene ID" value="ENSCSAG00000006285.1"/>
</dbReference>
<dbReference type="GO" id="GO:0003677">
    <property type="term" value="F:DNA binding"/>
    <property type="evidence" value="ECO:0007669"/>
    <property type="project" value="TreeGrafter"/>
</dbReference>
<dbReference type="Bgee" id="ENSCSAG00000006285">
    <property type="expression patterns" value="Expressed in caudate nucleus and 4 other cell types or tissues"/>
</dbReference>
<reference evidence="2 3" key="1">
    <citation type="submission" date="2014-03" db="EMBL/GenBank/DDBJ databases">
        <authorList>
            <person name="Warren W."/>
            <person name="Wilson R.K."/>
        </authorList>
    </citation>
    <scope>NUCLEOTIDE SEQUENCE</scope>
</reference>
<dbReference type="Pfam" id="PF03184">
    <property type="entry name" value="DDE_1"/>
    <property type="match status" value="1"/>
</dbReference>
<evidence type="ECO:0000313" key="2">
    <source>
        <dbReference type="Ensembl" id="ENSCSAP00000002577.1"/>
    </source>
</evidence>
<dbReference type="AlphaFoldDB" id="A0A0D9R1T8"/>
<name>A0A0D9R1T8_CHLSB</name>
<feature type="domain" description="DDE-1" evidence="1">
    <location>
        <begin position="103"/>
        <end position="217"/>
    </location>
</feature>
<reference evidence="2" key="2">
    <citation type="submission" date="2025-08" db="UniProtKB">
        <authorList>
            <consortium name="Ensembl"/>
        </authorList>
    </citation>
    <scope>IDENTIFICATION</scope>
</reference>
<organism evidence="2 3">
    <name type="scientific">Chlorocebus sabaeus</name>
    <name type="common">Green monkey</name>
    <name type="synonym">Simia sabaea</name>
    <dbReference type="NCBI Taxonomy" id="60711"/>
    <lineage>
        <taxon>Eukaryota</taxon>
        <taxon>Metazoa</taxon>
        <taxon>Chordata</taxon>
        <taxon>Craniata</taxon>
        <taxon>Vertebrata</taxon>
        <taxon>Euteleostomi</taxon>
        <taxon>Mammalia</taxon>
        <taxon>Eutheria</taxon>
        <taxon>Euarchontoglires</taxon>
        <taxon>Primates</taxon>
        <taxon>Haplorrhini</taxon>
        <taxon>Catarrhini</taxon>
        <taxon>Cercopithecidae</taxon>
        <taxon>Cercopithecinae</taxon>
        <taxon>Chlorocebus</taxon>
    </lineage>
</organism>
<protein>
    <recommendedName>
        <fullName evidence="1">DDE-1 domain-containing protein</fullName>
    </recommendedName>
</protein>
<dbReference type="GO" id="GO:0005634">
    <property type="term" value="C:nucleus"/>
    <property type="evidence" value="ECO:0007669"/>
    <property type="project" value="TreeGrafter"/>
</dbReference>
<dbReference type="Proteomes" id="UP000029965">
    <property type="component" value="Chromosome 11"/>
</dbReference>
<dbReference type="PANTHER" id="PTHR19303">
    <property type="entry name" value="TRANSPOSON"/>
    <property type="match status" value="1"/>
</dbReference>
<reference evidence="2" key="3">
    <citation type="submission" date="2025-09" db="UniProtKB">
        <authorList>
            <consortium name="Ensembl"/>
        </authorList>
    </citation>
    <scope>IDENTIFICATION</scope>
</reference>
<proteinExistence type="predicted"/>
<evidence type="ECO:0000259" key="1">
    <source>
        <dbReference type="Pfam" id="PF03184"/>
    </source>
</evidence>
<dbReference type="EMBL" id="AQIB01022716">
    <property type="status" value="NOT_ANNOTATED_CDS"/>
    <property type="molecule type" value="Genomic_DNA"/>
</dbReference>
<dbReference type="GeneTree" id="ENSGT00940000155163"/>
<sequence>GKAASVVGEVASYPEDLAEINDEGGYVKQKIFNIDKTSLYWKKKPSKTFIAIQTKSVHCFKSSKDRLTLSRRLMQLANSENPRAIKNYTKSALSVLSVNGTTKPWFTEYFKSTVETYCSEKKIPFKILLPIDDAPGHPRALREMYKEMNVVFMLLTQYPCCCPWIKTFKSYYLRNTFHKAIAGIDSDSLDRYGQSKLKAFAILDAVKNICKSWEEVKIALMGIWKKLSPILMDKFEELKTSVEEVTADVVQTARESELEVEPEYVTELLQSYDQTWMDEELLLMDEQTGFFEIESTPGEDGVNIVEMTTSDFKYYINLVDKVAGFQRTDFNFERSSTVGKLLSNSIICYREIFCESKSQLMQKTLLSSLRDQGSLYVAQARVQWLSPMPSTLSQDFPSAKRLLLAEGSD</sequence>
<dbReference type="InterPro" id="IPR004875">
    <property type="entry name" value="DDE_SF_endonuclease_dom"/>
</dbReference>
<dbReference type="InterPro" id="IPR050863">
    <property type="entry name" value="CenT-Element_Derived"/>
</dbReference>